<comment type="similarity">
    <text evidence="1">Belongs to the universal ribosomal protein uS15 family.</text>
</comment>
<dbReference type="SMART" id="SM01386">
    <property type="entry name" value="Ribosomal_S13_N"/>
    <property type="match status" value="1"/>
</dbReference>
<dbReference type="Pfam" id="PF08069">
    <property type="entry name" value="Ribosomal_S13_N"/>
    <property type="match status" value="1"/>
</dbReference>
<feature type="domain" description="Small ribosomal subunit protein uS15 N-terminal" evidence="4">
    <location>
        <begin position="34"/>
        <end position="84"/>
    </location>
</feature>
<evidence type="ECO:0000256" key="1">
    <source>
        <dbReference type="ARBA" id="ARBA00008434"/>
    </source>
</evidence>
<dbReference type="SUPFAM" id="SSF48452">
    <property type="entry name" value="TPR-like"/>
    <property type="match status" value="3"/>
</dbReference>
<keyword evidence="2" id="KW-0689">Ribosomal protein</keyword>
<dbReference type="InterPro" id="IPR012606">
    <property type="entry name" value="Ribosomal_uS15_N"/>
</dbReference>
<dbReference type="HOGENOM" id="CLU_000288_125_8_1"/>
<dbReference type="FunFam" id="4.10.860.130:FF:000001">
    <property type="entry name" value="40S ribosomal protein S13"/>
    <property type="match status" value="1"/>
</dbReference>
<keyword evidence="6" id="KW-1185">Reference proteome</keyword>
<keyword evidence="3" id="KW-0687">Ribonucleoprotein</keyword>
<evidence type="ECO:0000259" key="4">
    <source>
        <dbReference type="SMART" id="SM01386"/>
    </source>
</evidence>
<protein>
    <recommendedName>
        <fullName evidence="4">Small ribosomal subunit protein uS15 N-terminal domain-containing protein</fullName>
    </recommendedName>
</protein>
<dbReference type="GO" id="GO:0005840">
    <property type="term" value="C:ribosome"/>
    <property type="evidence" value="ECO:0007669"/>
    <property type="project" value="UniProtKB-KW"/>
</dbReference>
<organism evidence="5 6">
    <name type="scientific">Collybiopsis luxurians FD-317 M1</name>
    <dbReference type="NCBI Taxonomy" id="944289"/>
    <lineage>
        <taxon>Eukaryota</taxon>
        <taxon>Fungi</taxon>
        <taxon>Dikarya</taxon>
        <taxon>Basidiomycota</taxon>
        <taxon>Agaricomycotina</taxon>
        <taxon>Agaricomycetes</taxon>
        <taxon>Agaricomycetidae</taxon>
        <taxon>Agaricales</taxon>
        <taxon>Marasmiineae</taxon>
        <taxon>Omphalotaceae</taxon>
        <taxon>Collybiopsis</taxon>
        <taxon>Collybiopsis luxurians</taxon>
    </lineage>
</organism>
<evidence type="ECO:0000313" key="5">
    <source>
        <dbReference type="EMBL" id="KIK54615.1"/>
    </source>
</evidence>
<evidence type="ECO:0000256" key="2">
    <source>
        <dbReference type="ARBA" id="ARBA00022980"/>
    </source>
</evidence>
<gene>
    <name evidence="5" type="ORF">GYMLUDRAFT_264517</name>
</gene>
<dbReference type="EMBL" id="KN834814">
    <property type="protein sequence ID" value="KIK54615.1"/>
    <property type="molecule type" value="Genomic_DNA"/>
</dbReference>
<dbReference type="Gene3D" id="4.10.860.130">
    <property type="match status" value="1"/>
</dbReference>
<evidence type="ECO:0000313" key="6">
    <source>
        <dbReference type="Proteomes" id="UP000053593"/>
    </source>
</evidence>
<dbReference type="SUPFAM" id="SSF52540">
    <property type="entry name" value="P-loop containing nucleoside triphosphate hydrolases"/>
    <property type="match status" value="1"/>
</dbReference>
<sequence length="1022" mass="115615">MTKIENAQICEYERCLAEKRAWLDAIAGEDDESMASSSALPYRRAPPAWLKTTPEDVVDHIIKLARKGLTPSQIGVTLRDSHGIPQVRFVTGNKILRVLKGHVIFPSRLSSRAMTDRTTNSEQNEVHVHNSGAMFPGASNFIIKGSPTFVVNQHMGGQELARNVPTGYKAGMTDLGPASPFFTGRKEILSGLSSYFSKESASTEISEQKIFVLYGMGGAGKTQTALKFINTFRRSFTQCYMIAAHSEDSIKASYYDIALKNGHSQSTSWEAGCRWLTQHEEEWIILYDNADDPEVDLGQFLPQANHGNIIITSRNGTLKEISAQSKELTDMDPDDGVQLLLKHAIKGHEPTSEEASMAWKIAHKLHYFALALVHAGSYILRQNCLTTYLQKLEKHQLVLMSKKLPQSVDKYPLSIYATWNLSWDKLNEACKTFLQICSCFHYEGITRELFQRALDNFQTENGETLAASPLLGTLSSHQFEWDELEMDEMIETISSYSLISFGKEGSYSLHPLIHQWIGDSVDKKFKRNLQLGAQSIIAISISGAEIAFLRSLVPHCFNFGITEDAHTDNAIAQLWFECGHYAQAHRIWEALWHNFRQKFGMKHIETLKQMNKVAKSLGELGKYEETLEIVKPLVEMTKELLGDQHSDTLSRMEILGTSYSQVGRYSEALEILKPLVEISKQVLGEQDHDTLLRMRSLAISYFEAGKYSEALHILEPLVDLSKQVLGDQHLYTLSIMQSLSASYHGMGRYEEALQIGEPLVETSKQVLGEEHPKTLNRMQNLALSYSQVGRFNEALQIEEALVKVSKDLLGEQHPETFNRMQNLAMEYSNVGRYEEAVQIMEPLVKLSKQVLGETHPNTLSKMQILAISYSQVGKYNEALEIEEPLVEMSKQILGEQHPDTLSRMHDLANRYFEKEQYDKSLQIEEPLIEMSKQVLGEKHPHTLSRMHTLAVIYWQVGKLNNALQTFELLAEMSKQALGEQHPDTLDRRQILTEFYSQIERLIEAQQMENLKASVGDINISTS</sequence>
<name>A0A0D0AVS0_9AGAR</name>
<dbReference type="InterPro" id="IPR011990">
    <property type="entry name" value="TPR-like_helical_dom_sf"/>
</dbReference>
<dbReference type="Gene3D" id="3.40.50.300">
    <property type="entry name" value="P-loop containing nucleotide triphosphate hydrolases"/>
    <property type="match status" value="1"/>
</dbReference>
<dbReference type="GO" id="GO:0003735">
    <property type="term" value="F:structural constituent of ribosome"/>
    <property type="evidence" value="ECO:0007669"/>
    <property type="project" value="InterPro"/>
</dbReference>
<dbReference type="GO" id="GO:1990904">
    <property type="term" value="C:ribonucleoprotein complex"/>
    <property type="evidence" value="ECO:0007669"/>
    <property type="project" value="UniProtKB-KW"/>
</dbReference>
<evidence type="ECO:0000256" key="3">
    <source>
        <dbReference type="ARBA" id="ARBA00023274"/>
    </source>
</evidence>
<reference evidence="5 6" key="1">
    <citation type="submission" date="2014-04" db="EMBL/GenBank/DDBJ databases">
        <title>Evolutionary Origins and Diversification of the Mycorrhizal Mutualists.</title>
        <authorList>
            <consortium name="DOE Joint Genome Institute"/>
            <consortium name="Mycorrhizal Genomics Consortium"/>
            <person name="Kohler A."/>
            <person name="Kuo A."/>
            <person name="Nagy L.G."/>
            <person name="Floudas D."/>
            <person name="Copeland A."/>
            <person name="Barry K.W."/>
            <person name="Cichocki N."/>
            <person name="Veneault-Fourrey C."/>
            <person name="LaButti K."/>
            <person name="Lindquist E.A."/>
            <person name="Lipzen A."/>
            <person name="Lundell T."/>
            <person name="Morin E."/>
            <person name="Murat C."/>
            <person name="Riley R."/>
            <person name="Ohm R."/>
            <person name="Sun H."/>
            <person name="Tunlid A."/>
            <person name="Henrissat B."/>
            <person name="Grigoriev I.V."/>
            <person name="Hibbett D.S."/>
            <person name="Martin F."/>
        </authorList>
    </citation>
    <scope>NUCLEOTIDE SEQUENCE [LARGE SCALE GENOMIC DNA]</scope>
    <source>
        <strain evidence="5 6">FD-317 M1</strain>
    </source>
</reference>
<dbReference type="PANTHER" id="PTHR46082:SF11">
    <property type="entry name" value="AAA+ ATPASE DOMAIN-CONTAINING PROTEIN-RELATED"/>
    <property type="match status" value="1"/>
</dbReference>
<proteinExistence type="inferred from homology"/>
<dbReference type="InterPro" id="IPR027417">
    <property type="entry name" value="P-loop_NTPase"/>
</dbReference>
<dbReference type="OrthoDB" id="1658288at2759"/>
<dbReference type="AlphaFoldDB" id="A0A0D0AVS0"/>
<dbReference type="Pfam" id="PF13424">
    <property type="entry name" value="TPR_12"/>
    <property type="match status" value="3"/>
</dbReference>
<dbReference type="Proteomes" id="UP000053593">
    <property type="component" value="Unassembled WGS sequence"/>
</dbReference>
<dbReference type="Gene3D" id="1.25.40.10">
    <property type="entry name" value="Tetratricopeptide repeat domain"/>
    <property type="match status" value="3"/>
</dbReference>
<dbReference type="Pfam" id="PF13374">
    <property type="entry name" value="TPR_10"/>
    <property type="match status" value="3"/>
</dbReference>
<accession>A0A0D0AVS0</accession>
<dbReference type="PANTHER" id="PTHR46082">
    <property type="entry name" value="ATP/GTP-BINDING PROTEIN-RELATED"/>
    <property type="match status" value="1"/>
</dbReference>
<dbReference type="GO" id="GO:0006412">
    <property type="term" value="P:translation"/>
    <property type="evidence" value="ECO:0007669"/>
    <property type="project" value="InterPro"/>
</dbReference>
<dbReference type="InterPro" id="IPR053137">
    <property type="entry name" value="NLR-like"/>
</dbReference>